<dbReference type="Pfam" id="PF19236">
    <property type="entry name" value="ADAMTS_CR_3"/>
    <property type="match status" value="1"/>
</dbReference>
<dbReference type="FunFam" id="2.20.100.10:FF:000005">
    <property type="entry name" value="ADAM metallopeptidase with thrombospondin type 1 motif 9"/>
    <property type="match status" value="3"/>
</dbReference>
<dbReference type="Gene3D" id="3.40.390.10">
    <property type="entry name" value="Collagenase (Catalytic Domain)"/>
    <property type="match status" value="1"/>
</dbReference>
<feature type="compositionally biased region" description="Basic and acidic residues" evidence="23">
    <location>
        <begin position="86"/>
        <end position="96"/>
    </location>
</feature>
<evidence type="ECO:0000256" key="2">
    <source>
        <dbReference type="ARBA" id="ARBA00022525"/>
    </source>
</evidence>
<keyword evidence="7" id="KW-0732">Signal</keyword>
<feature type="compositionally biased region" description="Basic and acidic residues" evidence="23">
    <location>
        <begin position="1475"/>
        <end position="1484"/>
    </location>
</feature>
<feature type="binding site" evidence="20">
    <location>
        <position position="119"/>
    </location>
    <ligand>
        <name>Ca(2+)</name>
        <dbReference type="ChEBI" id="CHEBI:29108"/>
        <label>1</label>
    </ligand>
</feature>
<sequence>MGLGDRRAEPPGANPPPVSLALLSQKGMFQLSNEDHFIEPLDGVPARPGHAQPHVVYKRQAPEREAARGDATVQGTCGVQASSEPEVQRERWEQRQRQRRRQRPRRLHQRSVSREKWVETLVVADAKMVEYHGQPQVETYVLTIMNMVAGLFHDPSIGNPIHVTVVRLVLLEEEEEDLKITHHADDTLISFCKWQKNINTKGDDHPLHHDTAILLTRKDLCGSRNQPCETLGLSHVVGMCQPHRSCNINEDTGLPLAVTVAHELGHSFGIQHDGSGNDCEPVGKQPFIMSPQLLYDTAPLTWSRCSREYITRFLDRGWGLCLDDSPSKDVIDFPSVPPGVLYDVGHQCRLQYGAHSAFCDNMDNVCHTLWCSVGTTCHSKLDSAVDGTSCGESKWCLNGECVSVSFQPEAVDGGWSGWSAWSVCSRSCGVGVKSSERQCTQPVPKYKGKYCVGERKRFRLCNLQACPPGRPSFRQVQCSRFDAMLYKGQLHTWVPVVNYVNPCELHCRPTNEYFAEKLRDAVIDGTPCYQGQSGHDLCINGICKNVGCDFQIDSGAVEDRCGVCHGNGSTCHTVNRTFEESEGLGYVDVGLIPAGAREIRIEEVAEAANFLALRSENPEKYFLNGGWTIQWNGDYQVAGTTFTYTRTGNWEKLTSPGPTSEPVWIQLLFQESNPGVRYEYTIQREADGHSQVEPSEFSWRYGPWTKCTVTCGTGLQRQIVHCTERQAGPVDERYCDPLGRPDDRQRKCSEEPCPARWWAGGWQPCSSSCGPGGLARRSVLCIRSVGPDEQSALEPAACAHLPRPPAETPCLRDVPCPATWAVGSWSQCSATCGEGTQHRRVLCTNDTGIPCDETQRPTSWAACSLPPCPQALDPEGSGSSSSSQELFNEIDFIPLRLALRPLPPSSPEPAGMGNAIEEDPELGPPGPVFVDDFYYDYNFINFHEDLSYGPFEEPDPDLAGAGHWTPPPLSSPAEPPISTRLPASEAPGTEKEGALGESPAPWPSLSLPPPSEQTPGNPLVNFLPEEDAPARHPDLGLPSWPWPPASVSGTKTPAATWSLPGGEDSQSQTPAPRQRGTNELSELSQEEEEGGEGGEEGEALDHGGTSLPPGSRPMSPPLPSFSTTRTASSPGAGDPWTVGTVAWEPPLEGGLGPGDTELQPPVGRAPFPPPAALPATTGRDGPLEPGTPTPPAPWHLQTAAVPGTFLLSAPLGLEHTFWGMASGPGPMGQPEAPGSEVPPSPVLPPTPAQDGSANNSRAPEAQPLDPSLTQDLPPARNASWEVGNWSECSTTCGLGAVWRPVRCSSGREEDCAAAGRPQPARRCHLRPCAAWHTGNWSKCSRSCGGGSSMRDVQCVDTQDLRPLRPFHCQPGPAMPPARRPCGVQPCLSWYISSWRECSEACGGGEQQRLVTCPLPGLCEEALRPNSTQPCNTHPCTQWVVGPWGQCSAPCGGGMQRRLVQCVNTQTGLPEEDSEQCSHEARPETSRPCGTQDCELTEAPRCERDRLSFGFCETLRLLGRCQLPAVRTQCCRSCPPPGHGAPSRGYQRVARR</sequence>
<dbReference type="InterPro" id="IPR036383">
    <property type="entry name" value="TSP1_rpt_sf"/>
</dbReference>
<dbReference type="Pfam" id="PF00090">
    <property type="entry name" value="TSP_1"/>
    <property type="match status" value="1"/>
</dbReference>
<dbReference type="PRINTS" id="PR01857">
    <property type="entry name" value="ADAMTSFAMILY"/>
</dbReference>
<feature type="binding site" evidence="20">
    <location>
        <position position="119"/>
    </location>
    <ligand>
        <name>Ca(2+)</name>
        <dbReference type="ChEBI" id="CHEBI:29108"/>
        <label>2</label>
    </ligand>
</feature>
<dbReference type="FunFam" id="3.40.1620.60:FF:000004">
    <property type="entry name" value="A disintegrin and metalloproteinase with thrombospondin motifs 12"/>
    <property type="match status" value="1"/>
</dbReference>
<feature type="binding site" description="in inhibited form" evidence="20">
    <location>
        <position position="77"/>
    </location>
    <ligand>
        <name>Zn(2+)</name>
        <dbReference type="ChEBI" id="CHEBI:29105"/>
        <note>catalytic</note>
    </ligand>
</feature>
<evidence type="ECO:0000256" key="14">
    <source>
        <dbReference type="ARBA" id="ARBA00023157"/>
    </source>
</evidence>
<dbReference type="GO" id="GO:0006508">
    <property type="term" value="P:proteolysis"/>
    <property type="evidence" value="ECO:0007669"/>
    <property type="project" value="UniProtKB-KW"/>
</dbReference>
<feature type="compositionally biased region" description="Acidic residues" evidence="23">
    <location>
        <begin position="1084"/>
        <end position="1098"/>
    </location>
</feature>
<feature type="region of interest" description="Disordered" evidence="23">
    <location>
        <begin position="63"/>
        <end position="110"/>
    </location>
</feature>
<dbReference type="STRING" id="9646.ENSAMEP00000013069"/>
<dbReference type="GO" id="GO:0002062">
    <property type="term" value="P:chondrocyte differentiation"/>
    <property type="evidence" value="ECO:0007669"/>
    <property type="project" value="Ensembl"/>
</dbReference>
<feature type="compositionally biased region" description="Pro residues" evidence="23">
    <location>
        <begin position="1110"/>
        <end position="1119"/>
    </location>
</feature>
<dbReference type="InterPro" id="IPR013273">
    <property type="entry name" value="ADAMTS/ADAMTS-like"/>
</dbReference>
<dbReference type="Proteomes" id="UP000008912">
    <property type="component" value="Unassembled WGS sequence"/>
</dbReference>
<evidence type="ECO:0000256" key="17">
    <source>
        <dbReference type="ARBA" id="ARBA00072804"/>
    </source>
</evidence>
<feature type="disulfide bond" evidence="21">
    <location>
        <begin position="221"/>
        <end position="228"/>
    </location>
</feature>
<dbReference type="Pfam" id="PF01421">
    <property type="entry name" value="Reprolysin"/>
    <property type="match status" value="1"/>
</dbReference>
<feature type="region of interest" description="Disordered" evidence="23">
    <location>
        <begin position="1220"/>
        <end position="1276"/>
    </location>
</feature>
<feature type="binding site" evidence="20 22">
    <location>
        <position position="266"/>
    </location>
    <ligand>
        <name>Zn(2+)</name>
        <dbReference type="ChEBI" id="CHEBI:29105"/>
        <note>catalytic</note>
    </ligand>
</feature>
<dbReference type="InterPro" id="IPR050439">
    <property type="entry name" value="ADAMTS_ADAMTS-like"/>
</dbReference>
<dbReference type="Gene3D" id="3.40.1620.60">
    <property type="match status" value="1"/>
</dbReference>
<keyword evidence="3" id="KW-0272">Extracellular matrix</keyword>
<feature type="binding site" evidence="20">
    <location>
        <position position="324"/>
    </location>
    <ligand>
        <name>Ca(2+)</name>
        <dbReference type="ChEBI" id="CHEBI:29108"/>
        <label>1</label>
    </ligand>
</feature>
<feature type="binding site" evidence="20">
    <location>
        <position position="203"/>
    </location>
    <ligand>
        <name>Ca(2+)</name>
        <dbReference type="ChEBI" id="CHEBI:29108"/>
        <label>1</label>
    </ligand>
</feature>
<gene>
    <name evidence="26" type="primary">ADAMTS7</name>
</gene>
<dbReference type="GO" id="GO:0004222">
    <property type="term" value="F:metalloendopeptidase activity"/>
    <property type="evidence" value="ECO:0007669"/>
    <property type="project" value="InterPro"/>
</dbReference>
<feature type="binding site" evidence="20">
    <location>
        <position position="324"/>
    </location>
    <ligand>
        <name>Ca(2+)</name>
        <dbReference type="ChEBI" id="CHEBI:29108"/>
        <label>2</label>
    </ligand>
</feature>
<dbReference type="GeneTree" id="ENSGT00940000159819"/>
<keyword evidence="5" id="KW-0165">Cleavage on pair of basic residues</keyword>
<keyword evidence="8" id="KW-0677">Repeat</keyword>
<dbReference type="PROSITE" id="PS50215">
    <property type="entry name" value="ADAM_MEPRO"/>
    <property type="match status" value="1"/>
</dbReference>
<dbReference type="InterPro" id="IPR024079">
    <property type="entry name" value="MetalloPept_cat_dom_sf"/>
</dbReference>
<keyword evidence="27" id="KW-1185">Reference proteome</keyword>
<feature type="domain" description="Peptidase M12B" evidence="24">
    <location>
        <begin position="116"/>
        <end position="326"/>
    </location>
</feature>
<evidence type="ECO:0000256" key="6">
    <source>
        <dbReference type="ARBA" id="ARBA00022723"/>
    </source>
</evidence>
<keyword evidence="9" id="KW-0378">Hydrolase</keyword>
<feature type="compositionally biased region" description="Pro residues" evidence="23">
    <location>
        <begin position="1236"/>
        <end position="1247"/>
    </location>
</feature>
<feature type="disulfide bond" evidence="21">
    <location>
        <begin position="428"/>
        <end position="466"/>
    </location>
</feature>
<feature type="binding site" evidence="20">
    <location>
        <position position="210"/>
    </location>
    <ligand>
        <name>Ca(2+)</name>
        <dbReference type="ChEBI" id="CHEBI:29108"/>
        <label>1</label>
    </ligand>
</feature>
<evidence type="ECO:0000256" key="1">
    <source>
        <dbReference type="ARBA" id="ARBA00004498"/>
    </source>
</evidence>
<evidence type="ECO:0000256" key="9">
    <source>
        <dbReference type="ARBA" id="ARBA00022801"/>
    </source>
</evidence>
<dbReference type="GO" id="GO:0009986">
    <property type="term" value="C:cell surface"/>
    <property type="evidence" value="ECO:0007669"/>
    <property type="project" value="Ensembl"/>
</dbReference>
<feature type="disulfide bond" evidence="21">
    <location>
        <begin position="359"/>
        <end position="377"/>
    </location>
</feature>
<feature type="region of interest" description="Disordered" evidence="23">
    <location>
        <begin position="1469"/>
        <end position="1488"/>
    </location>
</feature>
<evidence type="ECO:0000259" key="24">
    <source>
        <dbReference type="PROSITE" id="PS50215"/>
    </source>
</evidence>
<evidence type="ECO:0000256" key="16">
    <source>
        <dbReference type="ARBA" id="ARBA00062682"/>
    </source>
</evidence>
<dbReference type="InParanoid" id="G1M158"/>
<comment type="subcellular location">
    <subcellularLocation>
        <location evidence="1">Secreted</location>
        <location evidence="1">Extracellular space</location>
        <location evidence="1">Extracellular matrix</location>
    </subcellularLocation>
</comment>
<evidence type="ECO:0000256" key="22">
    <source>
        <dbReference type="PROSITE-ProRule" id="PRU00276"/>
    </source>
</evidence>
<keyword evidence="11" id="KW-0654">Proteoglycan</keyword>
<feature type="compositionally biased region" description="Low complexity" evidence="23">
    <location>
        <begin position="1144"/>
        <end position="1165"/>
    </location>
</feature>
<feature type="compositionally biased region" description="Polar residues" evidence="23">
    <location>
        <begin position="1064"/>
        <end position="1083"/>
    </location>
</feature>
<feature type="region of interest" description="Disordered" evidence="23">
    <location>
        <begin position="951"/>
        <end position="1196"/>
    </location>
</feature>
<evidence type="ECO:0000256" key="10">
    <source>
        <dbReference type="ARBA" id="ARBA00022833"/>
    </source>
</evidence>
<feature type="domain" description="PLAC" evidence="25">
    <location>
        <begin position="1497"/>
        <end position="1537"/>
    </location>
</feature>
<evidence type="ECO:0000256" key="4">
    <source>
        <dbReference type="ARBA" id="ARBA00022670"/>
    </source>
</evidence>
<dbReference type="InterPro" id="IPR010909">
    <property type="entry name" value="PLAC"/>
</dbReference>
<dbReference type="Pfam" id="PF05986">
    <property type="entry name" value="ADAMTS_spacer1"/>
    <property type="match status" value="1"/>
</dbReference>
<comment type="cofactor">
    <cofactor evidence="20">
        <name>Zn(2+)</name>
        <dbReference type="ChEBI" id="CHEBI:29105"/>
    </cofactor>
    <text evidence="20">Binds 1 zinc ion per subunit.</text>
</comment>
<feature type="compositionally biased region" description="Pro residues" evidence="23">
    <location>
        <begin position="1000"/>
        <end position="1012"/>
    </location>
</feature>
<dbReference type="Pfam" id="PF17771">
    <property type="entry name" value="ADAMTS_CR_2"/>
    <property type="match status" value="1"/>
</dbReference>
<evidence type="ECO:0000256" key="18">
    <source>
        <dbReference type="ARBA" id="ARBA00093347"/>
    </source>
</evidence>
<evidence type="ECO:0000256" key="15">
    <source>
        <dbReference type="ARBA" id="ARBA00023180"/>
    </source>
</evidence>
<keyword evidence="10 20" id="KW-0862">Zinc</keyword>
<dbReference type="FunFam" id="3.40.390.10:FF:000001">
    <property type="entry name" value="A disintegrin and metalloproteinase with thrombospondin motifs 1"/>
    <property type="match status" value="1"/>
</dbReference>
<evidence type="ECO:0000256" key="21">
    <source>
        <dbReference type="PIRSR" id="PIRSR613273-3"/>
    </source>
</evidence>
<feature type="binding site" evidence="20 22">
    <location>
        <position position="272"/>
    </location>
    <ligand>
        <name>Zn(2+)</name>
        <dbReference type="ChEBI" id="CHEBI:29105"/>
        <note>catalytic</note>
    </ligand>
</feature>
<keyword evidence="14 21" id="KW-1015">Disulfide bond</keyword>
<evidence type="ECO:0000313" key="26">
    <source>
        <dbReference type="Ensembl" id="ENSAMEP00000013069.2"/>
    </source>
</evidence>
<feature type="disulfide bond" evidence="21">
    <location>
        <begin position="366"/>
        <end position="396"/>
    </location>
</feature>
<dbReference type="PROSITE" id="PS50900">
    <property type="entry name" value="PLAC"/>
    <property type="match status" value="1"/>
</dbReference>
<feature type="active site" evidence="19 22">
    <location>
        <position position="263"/>
    </location>
</feature>
<comment type="function">
    <text evidence="18">Metalloprotease. Was previously shown to degrade COMP. However, a later study found no activity against COMP.</text>
</comment>
<dbReference type="Gene3D" id="2.20.100.10">
    <property type="entry name" value="Thrombospondin type-1 (TSP1) repeat"/>
    <property type="match status" value="7"/>
</dbReference>
<evidence type="ECO:0000256" key="20">
    <source>
        <dbReference type="PIRSR" id="PIRSR613273-2"/>
    </source>
</evidence>
<evidence type="ECO:0000313" key="27">
    <source>
        <dbReference type="Proteomes" id="UP000008912"/>
    </source>
</evidence>
<keyword evidence="4" id="KW-0645">Protease</keyword>
<feature type="disulfide bond" evidence="21">
    <location>
        <begin position="390"/>
        <end position="401"/>
    </location>
</feature>
<evidence type="ECO:0000256" key="5">
    <source>
        <dbReference type="ARBA" id="ARBA00022685"/>
    </source>
</evidence>
<evidence type="ECO:0000256" key="13">
    <source>
        <dbReference type="ARBA" id="ARBA00023145"/>
    </source>
</evidence>
<dbReference type="InterPro" id="IPR001590">
    <property type="entry name" value="Peptidase_M12B"/>
</dbReference>
<dbReference type="GO" id="GO:0031012">
    <property type="term" value="C:extracellular matrix"/>
    <property type="evidence" value="ECO:0007669"/>
    <property type="project" value="Ensembl"/>
</dbReference>
<dbReference type="PANTHER" id="PTHR13723:SF142">
    <property type="entry name" value="A DISINTEGRIN AND METALLOPROTEINASE WITH THROMBOSPONDIN MOTIFS 7"/>
    <property type="match status" value="1"/>
</dbReference>
<feature type="disulfide bond" evidence="21">
    <location>
        <begin position="192"/>
        <end position="246"/>
    </location>
</feature>
<evidence type="ECO:0000259" key="25">
    <source>
        <dbReference type="PROSITE" id="PS50900"/>
    </source>
</evidence>
<reference evidence="26" key="3">
    <citation type="submission" date="2025-09" db="UniProtKB">
        <authorList>
            <consortium name="Ensembl"/>
        </authorList>
    </citation>
    <scope>IDENTIFICATION</scope>
</reference>
<feature type="region of interest" description="Disordered" evidence="23">
    <location>
        <begin position="1"/>
        <end position="20"/>
    </location>
</feature>
<feature type="disulfide bond" evidence="21">
    <location>
        <begin position="348"/>
        <end position="371"/>
    </location>
</feature>
<feature type="disulfide bond" evidence="21">
    <location>
        <begin position="439"/>
        <end position="451"/>
    </location>
</feature>
<evidence type="ECO:0000256" key="8">
    <source>
        <dbReference type="ARBA" id="ARBA00022737"/>
    </source>
</evidence>
<dbReference type="InterPro" id="IPR041645">
    <property type="entry name" value="ADAMTS_CR_2"/>
</dbReference>
<dbReference type="PROSITE" id="PS50092">
    <property type="entry name" value="TSP1"/>
    <property type="match status" value="8"/>
</dbReference>
<feature type="disulfide bond" evidence="21">
    <location>
        <begin position="279"/>
        <end position="305"/>
    </location>
</feature>
<keyword evidence="12" id="KW-0482">Metalloprotease</keyword>
<dbReference type="Ensembl" id="ENSAMET00000013618.2">
    <property type="protein sequence ID" value="ENSAMEP00000013069.2"/>
    <property type="gene ID" value="ENSAMEG00000012369.2"/>
</dbReference>
<evidence type="ECO:0000256" key="7">
    <source>
        <dbReference type="ARBA" id="ARBA00022729"/>
    </source>
</evidence>
<dbReference type="FunFam" id="2.20.100.10:FF:000001">
    <property type="entry name" value="semaphorin-5A isoform X1"/>
    <property type="match status" value="1"/>
</dbReference>
<dbReference type="GO" id="GO:0043931">
    <property type="term" value="P:ossification involved in bone maturation"/>
    <property type="evidence" value="ECO:0007669"/>
    <property type="project" value="Ensembl"/>
</dbReference>
<dbReference type="GO" id="GO:0006029">
    <property type="term" value="P:proteoglycan metabolic process"/>
    <property type="evidence" value="ECO:0007669"/>
    <property type="project" value="Ensembl"/>
</dbReference>
<feature type="region of interest" description="Disordered" evidence="23">
    <location>
        <begin position="901"/>
        <end position="924"/>
    </location>
</feature>
<comment type="subunit">
    <text evidence="16">Interacts with COMP.</text>
</comment>
<feature type="binding site" evidence="20 22">
    <location>
        <position position="262"/>
    </location>
    <ligand>
        <name>Zn(2+)</name>
        <dbReference type="ChEBI" id="CHEBI:29105"/>
        <note>catalytic</note>
    </ligand>
</feature>
<dbReference type="Pfam" id="PF19030">
    <property type="entry name" value="TSP1_ADAMTS"/>
    <property type="match status" value="7"/>
</dbReference>
<evidence type="ECO:0000256" key="3">
    <source>
        <dbReference type="ARBA" id="ARBA00022530"/>
    </source>
</evidence>
<dbReference type="Gene3D" id="2.60.120.830">
    <property type="match status" value="1"/>
</dbReference>
<dbReference type="InterPro" id="IPR000884">
    <property type="entry name" value="TSP1_rpt"/>
</dbReference>
<evidence type="ECO:0000256" key="12">
    <source>
        <dbReference type="ARBA" id="ARBA00023049"/>
    </source>
</evidence>
<dbReference type="SUPFAM" id="SSF55486">
    <property type="entry name" value="Metalloproteases ('zincins'), catalytic domain"/>
    <property type="match status" value="1"/>
</dbReference>
<dbReference type="InterPro" id="IPR045371">
    <property type="entry name" value="ADAMTS_CR_3"/>
</dbReference>
<reference evidence="26 27" key="1">
    <citation type="journal article" date="2010" name="Nature">
        <title>The sequence and de novo assembly of the giant panda genome.</title>
        <authorList>
            <person name="Li R."/>
            <person name="Fan W."/>
            <person name="Tian G."/>
            <person name="Zhu H."/>
            <person name="He L."/>
            <person name="Cai J."/>
            <person name="Huang Q."/>
            <person name="Cai Q."/>
            <person name="Li B."/>
            <person name="Bai Y."/>
            <person name="Zhang Z."/>
            <person name="Zhang Y."/>
            <person name="Wang W."/>
            <person name="Li J."/>
            <person name="Wei F."/>
            <person name="Li H."/>
            <person name="Jian M."/>
            <person name="Li J."/>
            <person name="Zhang Z."/>
            <person name="Nielsen R."/>
            <person name="Li D."/>
            <person name="Gu W."/>
            <person name="Yang Z."/>
            <person name="Xuan Z."/>
            <person name="Ryder O.A."/>
            <person name="Leung F.C."/>
            <person name="Zhou Y."/>
            <person name="Cao J."/>
            <person name="Sun X."/>
            <person name="Fu Y."/>
            <person name="Fang X."/>
            <person name="Guo X."/>
            <person name="Wang B."/>
            <person name="Hou R."/>
            <person name="Shen F."/>
            <person name="Mu B."/>
            <person name="Ni P."/>
            <person name="Lin R."/>
            <person name="Qian W."/>
            <person name="Wang G."/>
            <person name="Yu C."/>
            <person name="Nie W."/>
            <person name="Wang J."/>
            <person name="Wu Z."/>
            <person name="Liang H."/>
            <person name="Min J."/>
            <person name="Wu Q."/>
            <person name="Cheng S."/>
            <person name="Ruan J."/>
            <person name="Wang M."/>
            <person name="Shi Z."/>
            <person name="Wen M."/>
            <person name="Liu B."/>
            <person name="Ren X."/>
            <person name="Zheng H."/>
            <person name="Dong D."/>
            <person name="Cook K."/>
            <person name="Shan G."/>
            <person name="Zhang H."/>
            <person name="Kosiol C."/>
            <person name="Xie X."/>
            <person name="Lu Z."/>
            <person name="Zheng H."/>
            <person name="Li Y."/>
            <person name="Steiner C.C."/>
            <person name="Lam T.T."/>
            <person name="Lin S."/>
            <person name="Zhang Q."/>
            <person name="Li G."/>
            <person name="Tian J."/>
            <person name="Gong T."/>
            <person name="Liu H."/>
            <person name="Zhang D."/>
            <person name="Fang L."/>
            <person name="Ye C."/>
            <person name="Zhang J."/>
            <person name="Hu W."/>
            <person name="Xu A."/>
            <person name="Ren Y."/>
            <person name="Zhang G."/>
            <person name="Bruford M.W."/>
            <person name="Li Q."/>
            <person name="Ma L."/>
            <person name="Guo Y."/>
            <person name="An N."/>
            <person name="Hu Y."/>
            <person name="Zheng Y."/>
            <person name="Shi Y."/>
            <person name="Li Z."/>
            <person name="Liu Q."/>
            <person name="Chen Y."/>
            <person name="Zhao J."/>
            <person name="Qu N."/>
            <person name="Zhao S."/>
            <person name="Tian F."/>
            <person name="Wang X."/>
            <person name="Wang H."/>
            <person name="Xu L."/>
            <person name="Liu X."/>
            <person name="Vinar T."/>
            <person name="Wang Y."/>
            <person name="Lam T.W."/>
            <person name="Yiu S.M."/>
            <person name="Liu S."/>
            <person name="Zhang H."/>
            <person name="Li D."/>
            <person name="Huang Y."/>
            <person name="Wang X."/>
            <person name="Yang G."/>
            <person name="Jiang Z."/>
            <person name="Wang J."/>
            <person name="Qin N."/>
            <person name="Li L."/>
            <person name="Li J."/>
            <person name="Bolund L."/>
            <person name="Kristiansen K."/>
            <person name="Wong G.K."/>
            <person name="Olson M."/>
            <person name="Zhang X."/>
            <person name="Li S."/>
            <person name="Yang H."/>
            <person name="Wang J."/>
            <person name="Wang J."/>
        </authorList>
    </citation>
    <scope>NUCLEOTIDE SEQUENCE [LARGE SCALE GENOMIC DNA]</scope>
</reference>
<organism evidence="26 27">
    <name type="scientific">Ailuropoda melanoleuca</name>
    <name type="common">Giant panda</name>
    <dbReference type="NCBI Taxonomy" id="9646"/>
    <lineage>
        <taxon>Eukaryota</taxon>
        <taxon>Metazoa</taxon>
        <taxon>Chordata</taxon>
        <taxon>Craniata</taxon>
        <taxon>Vertebrata</taxon>
        <taxon>Euteleostomi</taxon>
        <taxon>Mammalia</taxon>
        <taxon>Eutheria</taxon>
        <taxon>Laurasiatheria</taxon>
        <taxon>Carnivora</taxon>
        <taxon>Caniformia</taxon>
        <taxon>Ursidae</taxon>
        <taxon>Ailuropoda</taxon>
    </lineage>
</organism>
<dbReference type="eggNOG" id="KOG3538">
    <property type="taxonomic scope" value="Eukaryota"/>
</dbReference>
<dbReference type="SUPFAM" id="SSF82895">
    <property type="entry name" value="TSP-1 type 1 repeat"/>
    <property type="match status" value="8"/>
</dbReference>
<accession>G1M158</accession>
<evidence type="ECO:0000256" key="23">
    <source>
        <dbReference type="SAM" id="MobiDB-lite"/>
    </source>
</evidence>
<feature type="compositionally biased region" description="Polar residues" evidence="23">
    <location>
        <begin position="73"/>
        <end position="85"/>
    </location>
</feature>
<evidence type="ECO:0000256" key="11">
    <source>
        <dbReference type="ARBA" id="ARBA00022974"/>
    </source>
</evidence>
<proteinExistence type="predicted"/>
<comment type="caution">
    <text evidence="22">Lacks conserved residue(s) required for the propagation of feature annotation.</text>
</comment>
<keyword evidence="13" id="KW-0865">Zymogen</keyword>
<dbReference type="HOGENOM" id="CLU_000660_2_1_1"/>
<feature type="disulfide bond" evidence="21">
    <location>
        <begin position="424"/>
        <end position="461"/>
    </location>
</feature>
<dbReference type="PANTHER" id="PTHR13723">
    <property type="entry name" value="ADAMTS A DISINTEGRIN AND METALLOPROTEASE WITH THROMBOSPONDIN MOTIFS PROTEASE"/>
    <property type="match status" value="1"/>
</dbReference>
<feature type="disulfide bond" evidence="21">
    <location>
        <begin position="240"/>
        <end position="321"/>
    </location>
</feature>
<evidence type="ECO:0000256" key="19">
    <source>
        <dbReference type="PIRSR" id="PIRSR613273-1"/>
    </source>
</evidence>
<keyword evidence="6 20" id="KW-0479">Metal-binding</keyword>
<dbReference type="InterPro" id="IPR010294">
    <property type="entry name" value="ADAMTS_spacer1"/>
</dbReference>
<name>G1M158_AILME</name>
<keyword evidence="20" id="KW-0106">Calcium</keyword>
<feature type="binding site" evidence="20">
    <location>
        <position position="321"/>
    </location>
    <ligand>
        <name>Ca(2+)</name>
        <dbReference type="ChEBI" id="CHEBI:29108"/>
        <label>1</label>
    </ligand>
</feature>
<keyword evidence="2" id="KW-0964">Secreted</keyword>
<dbReference type="GO" id="GO:0030199">
    <property type="term" value="P:collagen fibril organization"/>
    <property type="evidence" value="ECO:0007669"/>
    <property type="project" value="Ensembl"/>
</dbReference>
<dbReference type="FunFam" id="2.20.100.10:FF:000098">
    <property type="entry name" value="A disintegrin and metalloproteinase with thrombospondin motifs 7"/>
    <property type="match status" value="1"/>
</dbReference>
<dbReference type="FunFam" id="2.60.120.830:FF:000001">
    <property type="entry name" value="A disintegrin and metalloproteinase with thrombospondin motifs 1"/>
    <property type="match status" value="1"/>
</dbReference>
<feature type="compositionally biased region" description="Basic residues" evidence="23">
    <location>
        <begin position="97"/>
        <end position="110"/>
    </location>
</feature>
<dbReference type="CDD" id="cd04273">
    <property type="entry name" value="ZnMc_ADAMTS_like"/>
    <property type="match status" value="1"/>
</dbReference>
<dbReference type="GO" id="GO:0046872">
    <property type="term" value="F:metal ion binding"/>
    <property type="evidence" value="ECO:0007669"/>
    <property type="project" value="UniProtKB-KW"/>
</dbReference>
<protein>
    <recommendedName>
        <fullName evidence="17">A disintegrin and metalloproteinase with thrombospondin motifs 7</fullName>
    </recommendedName>
</protein>
<feature type="compositionally biased region" description="Pro residues" evidence="23">
    <location>
        <begin position="965"/>
        <end position="975"/>
    </location>
</feature>
<dbReference type="SMART" id="SM00209">
    <property type="entry name" value="TSP1"/>
    <property type="match status" value="8"/>
</dbReference>
<feature type="binding site" evidence="20">
    <location>
        <position position="203"/>
    </location>
    <ligand>
        <name>Ca(2+)</name>
        <dbReference type="ChEBI" id="CHEBI:29108"/>
        <label>2</label>
    </ligand>
</feature>
<reference evidence="26" key="2">
    <citation type="submission" date="2025-08" db="UniProtKB">
        <authorList>
            <consortium name="Ensembl"/>
        </authorList>
    </citation>
    <scope>IDENTIFICATION</scope>
</reference>
<keyword evidence="15" id="KW-0325">Glycoprotein</keyword>